<sequence length="113" mass="13669">MLDGVRGFYDQDVEAKAEWLEESVGDKNRIEDVYERAIANIPPAQEKRYWQRYIYLWINYVLYEELDAQNVDRTINYVLYEELDAQNVDRTINYVLYEELDAQNVDLTREVYK</sequence>
<organism evidence="1 2">
    <name type="scientific">Dorcoceras hygrometricum</name>
    <dbReference type="NCBI Taxonomy" id="472368"/>
    <lineage>
        <taxon>Eukaryota</taxon>
        <taxon>Viridiplantae</taxon>
        <taxon>Streptophyta</taxon>
        <taxon>Embryophyta</taxon>
        <taxon>Tracheophyta</taxon>
        <taxon>Spermatophyta</taxon>
        <taxon>Magnoliopsida</taxon>
        <taxon>eudicotyledons</taxon>
        <taxon>Gunneridae</taxon>
        <taxon>Pentapetalae</taxon>
        <taxon>asterids</taxon>
        <taxon>lamiids</taxon>
        <taxon>Lamiales</taxon>
        <taxon>Gesneriaceae</taxon>
        <taxon>Didymocarpoideae</taxon>
        <taxon>Trichosporeae</taxon>
        <taxon>Loxocarpinae</taxon>
        <taxon>Dorcoceras</taxon>
    </lineage>
</organism>
<dbReference type="SMART" id="SM00386">
    <property type="entry name" value="HAT"/>
    <property type="match status" value="1"/>
</dbReference>
<accession>A0A2Z7CVH1</accession>
<keyword evidence="2" id="KW-1185">Reference proteome</keyword>
<dbReference type="InterPro" id="IPR011990">
    <property type="entry name" value="TPR-like_helical_dom_sf"/>
</dbReference>
<evidence type="ECO:0000313" key="1">
    <source>
        <dbReference type="EMBL" id="KZV51110.1"/>
    </source>
</evidence>
<dbReference type="Proteomes" id="UP000250235">
    <property type="component" value="Unassembled WGS sequence"/>
</dbReference>
<dbReference type="AlphaFoldDB" id="A0A2Z7CVH1"/>
<dbReference type="Gene3D" id="1.25.40.10">
    <property type="entry name" value="Tetratricopeptide repeat domain"/>
    <property type="match status" value="1"/>
</dbReference>
<proteinExistence type="predicted"/>
<dbReference type="EMBL" id="KQ992022">
    <property type="protein sequence ID" value="KZV51110.1"/>
    <property type="molecule type" value="Genomic_DNA"/>
</dbReference>
<dbReference type="InterPro" id="IPR003107">
    <property type="entry name" value="HAT"/>
</dbReference>
<gene>
    <name evidence="1" type="ORF">F511_01902</name>
</gene>
<name>A0A2Z7CVH1_9LAMI</name>
<dbReference type="GO" id="GO:0006396">
    <property type="term" value="P:RNA processing"/>
    <property type="evidence" value="ECO:0007669"/>
    <property type="project" value="InterPro"/>
</dbReference>
<dbReference type="OrthoDB" id="1728011at2759"/>
<evidence type="ECO:0000313" key="2">
    <source>
        <dbReference type="Proteomes" id="UP000250235"/>
    </source>
</evidence>
<protein>
    <submittedName>
        <fullName evidence="1">Crooked neck-like protein 1</fullName>
    </submittedName>
</protein>
<reference evidence="1 2" key="1">
    <citation type="journal article" date="2015" name="Proc. Natl. Acad. Sci. U.S.A.">
        <title>The resurrection genome of Boea hygrometrica: A blueprint for survival of dehydration.</title>
        <authorList>
            <person name="Xiao L."/>
            <person name="Yang G."/>
            <person name="Zhang L."/>
            <person name="Yang X."/>
            <person name="Zhao S."/>
            <person name="Ji Z."/>
            <person name="Zhou Q."/>
            <person name="Hu M."/>
            <person name="Wang Y."/>
            <person name="Chen M."/>
            <person name="Xu Y."/>
            <person name="Jin H."/>
            <person name="Xiao X."/>
            <person name="Hu G."/>
            <person name="Bao F."/>
            <person name="Hu Y."/>
            <person name="Wan P."/>
            <person name="Li L."/>
            <person name="Deng X."/>
            <person name="Kuang T."/>
            <person name="Xiang C."/>
            <person name="Zhu J.K."/>
            <person name="Oliver M.J."/>
            <person name="He Y."/>
        </authorList>
    </citation>
    <scope>NUCLEOTIDE SEQUENCE [LARGE SCALE GENOMIC DNA]</scope>
    <source>
        <strain evidence="2">cv. XS01</strain>
    </source>
</reference>